<dbReference type="AlphaFoldDB" id="A0AAE3FVQ8"/>
<evidence type="ECO:0000259" key="1">
    <source>
        <dbReference type="Pfam" id="PF00582"/>
    </source>
</evidence>
<sequence>MTATDGTPDRILVLVDDDHTVGPVTKQAAAIAASTGATLSLIAVIDPADGNRYFGPGTITAIDDAESQLIEEANALRSLHDVRIDAAVLRGEPEDVVPQYLESEAIDLFVLDRSVLTDRSRFGRWRLTDRLTELNERISVLLVGSGREQTTEQLD</sequence>
<dbReference type="Pfam" id="PF00582">
    <property type="entry name" value="Usp"/>
    <property type="match status" value="1"/>
</dbReference>
<protein>
    <submittedName>
        <fullName evidence="2">Universal stress protein</fullName>
    </submittedName>
</protein>
<reference evidence="2" key="1">
    <citation type="journal article" date="2022" name="Syst. Appl. Microbiol.">
        <title>Natronocalculus amylovorans gen. nov., sp. nov., and Natranaeroarchaeum aerophilus sp. nov., dominant culturable amylolytic natronoarchaea from hypersaline soda lakes in southwestern Siberia.</title>
        <authorList>
            <person name="Sorokin D.Y."/>
            <person name="Elcheninov A.G."/>
            <person name="Khizhniak T.V."/>
            <person name="Koenen M."/>
            <person name="Bale N.J."/>
            <person name="Damste J.S.S."/>
            <person name="Kublanov I.V."/>
        </authorList>
    </citation>
    <scope>NUCLEOTIDE SEQUENCE</scope>
    <source>
        <strain evidence="2">AArc-St2</strain>
    </source>
</reference>
<dbReference type="EMBL" id="JAKRVX010000002">
    <property type="protein sequence ID" value="MCL9816437.1"/>
    <property type="molecule type" value="Genomic_DNA"/>
</dbReference>
<reference evidence="2" key="2">
    <citation type="submission" date="2022-02" db="EMBL/GenBank/DDBJ databases">
        <authorList>
            <person name="Elcheninov A.G."/>
            <person name="Sorokin D.Y."/>
            <person name="Kublanov I.V."/>
        </authorList>
    </citation>
    <scope>NUCLEOTIDE SEQUENCE</scope>
    <source>
        <strain evidence="2">AArc-St2</strain>
    </source>
</reference>
<evidence type="ECO:0000313" key="3">
    <source>
        <dbReference type="Proteomes" id="UP001203207"/>
    </source>
</evidence>
<accession>A0AAE3FVQ8</accession>
<evidence type="ECO:0000313" key="2">
    <source>
        <dbReference type="EMBL" id="MCL9816437.1"/>
    </source>
</evidence>
<dbReference type="Gene3D" id="3.40.50.12370">
    <property type="match status" value="1"/>
</dbReference>
<feature type="domain" description="UspA" evidence="1">
    <location>
        <begin position="9"/>
        <end position="119"/>
    </location>
</feature>
<dbReference type="CDD" id="cd00293">
    <property type="entry name" value="USP-like"/>
    <property type="match status" value="1"/>
</dbReference>
<keyword evidence="3" id="KW-1185">Reference proteome</keyword>
<dbReference type="Proteomes" id="UP001203207">
    <property type="component" value="Unassembled WGS sequence"/>
</dbReference>
<dbReference type="InterPro" id="IPR006016">
    <property type="entry name" value="UspA"/>
</dbReference>
<organism evidence="2 3">
    <name type="scientific">Natronocalculus amylovorans</name>
    <dbReference type="NCBI Taxonomy" id="2917812"/>
    <lineage>
        <taxon>Archaea</taxon>
        <taxon>Methanobacteriati</taxon>
        <taxon>Methanobacteriota</taxon>
        <taxon>Stenosarchaea group</taxon>
        <taxon>Halobacteria</taxon>
        <taxon>Halobacteriales</taxon>
        <taxon>Haloferacaceae</taxon>
        <taxon>Natronocalculus</taxon>
    </lineage>
</organism>
<name>A0AAE3FVQ8_9EURY</name>
<dbReference type="SUPFAM" id="SSF52402">
    <property type="entry name" value="Adenine nucleotide alpha hydrolases-like"/>
    <property type="match status" value="1"/>
</dbReference>
<proteinExistence type="predicted"/>
<dbReference type="RefSeq" id="WP_250583391.1">
    <property type="nucleotide sequence ID" value="NZ_JAKRVX010000002.1"/>
</dbReference>
<gene>
    <name evidence="2" type="ORF">AArcSt2_05705</name>
</gene>
<comment type="caution">
    <text evidence="2">The sequence shown here is derived from an EMBL/GenBank/DDBJ whole genome shotgun (WGS) entry which is preliminary data.</text>
</comment>